<gene>
    <name evidence="2" type="ORF">DKP76_16870</name>
</gene>
<dbReference type="FunFam" id="3.40.50.720:FF:000084">
    <property type="entry name" value="Short-chain dehydrogenase reductase"/>
    <property type="match status" value="1"/>
</dbReference>
<dbReference type="PRINTS" id="PR00080">
    <property type="entry name" value="SDRFAMILY"/>
</dbReference>
<dbReference type="Proteomes" id="UP000245865">
    <property type="component" value="Unassembled WGS sequence"/>
</dbReference>
<comment type="caution">
    <text evidence="2">The sequence shown here is derived from an EMBL/GenBank/DDBJ whole genome shotgun (WGS) entry which is preliminary data.</text>
</comment>
<dbReference type="CDD" id="cd05233">
    <property type="entry name" value="SDR_c"/>
    <property type="match status" value="1"/>
</dbReference>
<dbReference type="InterPro" id="IPR002347">
    <property type="entry name" value="SDR_fam"/>
</dbReference>
<comment type="similarity">
    <text evidence="1">Belongs to the short-chain dehydrogenases/reductases (SDR) family.</text>
</comment>
<dbReference type="AlphaFoldDB" id="A0A316J503"/>
<name>A0A316J503_9HYPH</name>
<dbReference type="PROSITE" id="PS00061">
    <property type="entry name" value="ADH_SHORT"/>
    <property type="match status" value="1"/>
</dbReference>
<dbReference type="Pfam" id="PF13561">
    <property type="entry name" value="adh_short_C2"/>
    <property type="match status" value="1"/>
</dbReference>
<dbReference type="InterPro" id="IPR036291">
    <property type="entry name" value="NAD(P)-bd_dom_sf"/>
</dbReference>
<dbReference type="InterPro" id="IPR020904">
    <property type="entry name" value="Sc_DH/Rdtase_CS"/>
</dbReference>
<dbReference type="GO" id="GO:0016616">
    <property type="term" value="F:oxidoreductase activity, acting on the CH-OH group of donors, NAD or NADP as acceptor"/>
    <property type="evidence" value="ECO:0007669"/>
    <property type="project" value="TreeGrafter"/>
</dbReference>
<evidence type="ECO:0000313" key="2">
    <source>
        <dbReference type="EMBL" id="PWL16466.1"/>
    </source>
</evidence>
<dbReference type="SUPFAM" id="SSF51735">
    <property type="entry name" value="NAD(P)-binding Rossmann-fold domains"/>
    <property type="match status" value="1"/>
</dbReference>
<evidence type="ECO:0000313" key="3">
    <source>
        <dbReference type="Proteomes" id="UP000245865"/>
    </source>
</evidence>
<protein>
    <submittedName>
        <fullName evidence="2">NAD(P)-dependent oxidoreductase</fullName>
    </submittedName>
</protein>
<accession>A0A316J503</accession>
<dbReference type="OrthoDB" id="9789398at2"/>
<proteinExistence type="inferred from homology"/>
<keyword evidence="3" id="KW-1185">Reference proteome</keyword>
<dbReference type="RefSeq" id="WP_109707848.1">
    <property type="nucleotide sequence ID" value="NZ_QGDB01000009.1"/>
</dbReference>
<dbReference type="PRINTS" id="PR00081">
    <property type="entry name" value="GDHRDH"/>
</dbReference>
<reference evidence="2 3" key="1">
    <citation type="submission" date="2018-05" db="EMBL/GenBank/DDBJ databases">
        <title>Comparative genomic sequence analysis between strain HN4 and CCM 8460T (Falsochrobactrum ovis) will provide more evidence to prove that HN4 is a new species of Falsochrobactrum.</title>
        <authorList>
            <person name="Lyu W."/>
            <person name="Sun L."/>
            <person name="Yao L."/>
        </authorList>
    </citation>
    <scope>NUCLEOTIDE SEQUENCE [LARGE SCALE GENOMIC DNA]</scope>
    <source>
        <strain evidence="2 3">HN4</strain>
    </source>
</reference>
<dbReference type="EMBL" id="QGDB01000009">
    <property type="protein sequence ID" value="PWL16466.1"/>
    <property type="molecule type" value="Genomic_DNA"/>
</dbReference>
<sequence length="255" mass="26794">MSLDGKVVFVTGAARGIGFATAAEALARNASVVLADNDQAALDDAAAGLTGNKLVLTCDVTSQEQVQAAIEQTLTHFGAIDVLVNNAGTVTLIDALELKLDQWRREIDISLTGSFLMAQAAATLWMKEHGGSIVNLGSGASLSGLPHCVSYVAAKHGVIGMTKALAVDWARFGIRVNCVCPGFTWTDLGRKSMRLQPEIMKERIARIPLQRGAEPEEVAQAILYFASPTAGFVTGQTLAVDGGQQALSSGYPPPK</sequence>
<organism evidence="2 3">
    <name type="scientific">Falsochrobactrum shanghaiense</name>
    <dbReference type="NCBI Taxonomy" id="2201899"/>
    <lineage>
        <taxon>Bacteria</taxon>
        <taxon>Pseudomonadati</taxon>
        <taxon>Pseudomonadota</taxon>
        <taxon>Alphaproteobacteria</taxon>
        <taxon>Hyphomicrobiales</taxon>
        <taxon>Brucellaceae</taxon>
        <taxon>Falsochrobactrum</taxon>
    </lineage>
</organism>
<dbReference type="NCBIfam" id="NF005559">
    <property type="entry name" value="PRK07231.1"/>
    <property type="match status" value="1"/>
</dbReference>
<dbReference type="PANTHER" id="PTHR42760">
    <property type="entry name" value="SHORT-CHAIN DEHYDROGENASES/REDUCTASES FAMILY MEMBER"/>
    <property type="match status" value="1"/>
</dbReference>
<evidence type="ECO:0000256" key="1">
    <source>
        <dbReference type="ARBA" id="ARBA00006484"/>
    </source>
</evidence>
<dbReference type="Gene3D" id="3.40.50.720">
    <property type="entry name" value="NAD(P)-binding Rossmann-like Domain"/>
    <property type="match status" value="1"/>
</dbReference>